<dbReference type="PANTHER" id="PTHR43157">
    <property type="entry name" value="PHOSPHATIDYLINOSITOL-GLYCAN BIOSYNTHESIS CLASS F PROTEIN-RELATED"/>
    <property type="match status" value="1"/>
</dbReference>
<dbReference type="EMBL" id="DS985241">
    <property type="protein sequence ID" value="EDV29195.1"/>
    <property type="molecule type" value="Genomic_DNA"/>
</dbReference>
<proteinExistence type="inferred from homology"/>
<evidence type="ECO:0000256" key="1">
    <source>
        <dbReference type="ARBA" id="ARBA00023002"/>
    </source>
</evidence>
<dbReference type="GeneID" id="6749612"/>
<evidence type="ECO:0000256" key="2">
    <source>
        <dbReference type="RuleBase" id="RU000363"/>
    </source>
</evidence>
<dbReference type="KEGG" id="tad:TRIADDRAFT_19714"/>
<dbReference type="Gene3D" id="3.40.50.720">
    <property type="entry name" value="NAD(P)-binding Rossmann-like Domain"/>
    <property type="match status" value="1"/>
</dbReference>
<dbReference type="Pfam" id="PF00106">
    <property type="entry name" value="adh_short"/>
    <property type="match status" value="1"/>
</dbReference>
<sequence length="322" mass="34935">MLSTPGIAAAVGVTSISLLLVRNYMQGGTCRSKARLDNKTVVITGGNTGIGKETAIDLAQRGARIILACRSESKGTTAVKEIIESSGSSNIVFRKLDLASLQSVRDFANQFNKNEDRLDILINNAGVMWCPYMETADGLEMQFGTNHIGHFLLTNLLLDKLKACAPSRIVVVSSIGHRGGKMNFDDLNGKKNYNSYTAYFQSKLANILFTRELAKRLQGTGVTANSLHPGAVNTDLGRHLSVNQNGFLHALIAPLYWLFVKTSKQGAQTSIYCAVDESLNGVSGKYFADCREKDCAAQGRDDGAAKKLWEISEEMTGLSKSQ</sequence>
<accession>B3RKN6</accession>
<keyword evidence="4" id="KW-1185">Reference proteome</keyword>
<evidence type="ECO:0000313" key="3">
    <source>
        <dbReference type="EMBL" id="EDV29195.1"/>
    </source>
</evidence>
<dbReference type="Proteomes" id="UP000009022">
    <property type="component" value="Unassembled WGS sequence"/>
</dbReference>
<dbReference type="InterPro" id="IPR002347">
    <property type="entry name" value="SDR_fam"/>
</dbReference>
<dbReference type="PRINTS" id="PR00081">
    <property type="entry name" value="GDHRDH"/>
</dbReference>
<dbReference type="SUPFAM" id="SSF51735">
    <property type="entry name" value="NAD(P)-binding Rossmann-fold domains"/>
    <property type="match status" value="1"/>
</dbReference>
<dbReference type="OrthoDB" id="191139at2759"/>
<dbReference type="RefSeq" id="XP_002108397.1">
    <property type="nucleotide sequence ID" value="XM_002108361.1"/>
</dbReference>
<dbReference type="OMA" id="CIKESAP"/>
<dbReference type="InterPro" id="IPR036291">
    <property type="entry name" value="NAD(P)-bd_dom_sf"/>
</dbReference>
<evidence type="ECO:0000313" key="4">
    <source>
        <dbReference type="Proteomes" id="UP000009022"/>
    </source>
</evidence>
<gene>
    <name evidence="3" type="ORF">TRIADDRAFT_19714</name>
</gene>
<dbReference type="CTD" id="6749612"/>
<dbReference type="PhylomeDB" id="B3RKN6"/>
<dbReference type="eggNOG" id="KOG1208">
    <property type="taxonomic scope" value="Eukaryota"/>
</dbReference>
<dbReference type="PANTHER" id="PTHR43157:SF31">
    <property type="entry name" value="PHOSPHATIDYLINOSITOL-GLYCAN BIOSYNTHESIS CLASS F PROTEIN"/>
    <property type="match status" value="1"/>
</dbReference>
<reference evidence="3" key="1">
    <citation type="journal article" date="2008" name="Nature">
        <title>The Trichoplax genome and the nature of placozoans.</title>
        <authorList>
            <person name="Srivastava M."/>
            <person name="Begovic E."/>
            <person name="Chapman J."/>
            <person name="Putnam N.H."/>
            <person name="Hellsten U."/>
            <person name="Kawashima T."/>
            <person name="Kuo A."/>
            <person name="Mitros T."/>
            <person name="Salamov A."/>
            <person name="Carpenter M.L."/>
            <person name="Signorovitch A.Y."/>
            <person name="Moreno M.A."/>
            <person name="Kamm K."/>
            <person name="Grimwood J."/>
            <person name="Schmutz J."/>
            <person name="Shapiro H."/>
            <person name="Grigoriev I.V."/>
            <person name="Buss L.W."/>
            <person name="Schierwater B."/>
            <person name="Dellaporta S.L."/>
            <person name="Rokhsar D.S."/>
        </authorList>
    </citation>
    <scope>NUCLEOTIDE SEQUENCE [LARGE SCALE GENOMIC DNA]</scope>
    <source>
        <strain evidence="3">Grell-BS-1999</strain>
    </source>
</reference>
<protein>
    <recommendedName>
        <fullName evidence="5">Retinol dehydrogenase 13</fullName>
    </recommendedName>
</protein>
<dbReference type="NCBIfam" id="NF004846">
    <property type="entry name" value="PRK06197.1"/>
    <property type="match status" value="1"/>
</dbReference>
<dbReference type="InParanoid" id="B3RKN6"/>
<dbReference type="AlphaFoldDB" id="B3RKN6"/>
<dbReference type="HOGENOM" id="CLU_010194_44_5_1"/>
<dbReference type="PRINTS" id="PR00080">
    <property type="entry name" value="SDRFAMILY"/>
</dbReference>
<dbReference type="FunCoup" id="B3RKN6">
    <property type="interactions" value="294"/>
</dbReference>
<organism evidence="3 4">
    <name type="scientific">Trichoplax adhaerens</name>
    <name type="common">Trichoplax reptans</name>
    <dbReference type="NCBI Taxonomy" id="10228"/>
    <lineage>
        <taxon>Eukaryota</taxon>
        <taxon>Metazoa</taxon>
        <taxon>Placozoa</taxon>
        <taxon>Uniplacotomia</taxon>
        <taxon>Trichoplacea</taxon>
        <taxon>Trichoplacidae</taxon>
        <taxon>Trichoplax</taxon>
    </lineage>
</organism>
<keyword evidence="1" id="KW-0560">Oxidoreductase</keyword>
<evidence type="ECO:0008006" key="5">
    <source>
        <dbReference type="Google" id="ProtNLM"/>
    </source>
</evidence>
<dbReference type="STRING" id="10228.B3RKN6"/>
<comment type="similarity">
    <text evidence="2">Belongs to the short-chain dehydrogenases/reductases (SDR) family.</text>
</comment>
<name>B3RKN6_TRIAD</name>
<dbReference type="GO" id="GO:0016491">
    <property type="term" value="F:oxidoreductase activity"/>
    <property type="evidence" value="ECO:0007669"/>
    <property type="project" value="UniProtKB-KW"/>
</dbReference>